<dbReference type="InterPro" id="IPR033947">
    <property type="entry name" value="ETF_alpha_N"/>
</dbReference>
<dbReference type="Pfam" id="PF00766">
    <property type="entry name" value="ETF_alpha"/>
    <property type="match status" value="1"/>
</dbReference>
<dbReference type="Pfam" id="PF13901">
    <property type="entry name" value="RH_dom"/>
    <property type="match status" value="1"/>
</dbReference>
<evidence type="ECO:0000256" key="9">
    <source>
        <dbReference type="ARBA" id="ARBA00022827"/>
    </source>
</evidence>
<evidence type="ECO:0000256" key="2">
    <source>
        <dbReference type="ARBA" id="ARBA00004305"/>
    </source>
</evidence>
<dbReference type="FunFam" id="3.40.50.1220:FF:000001">
    <property type="entry name" value="Electron transfer flavoprotein, alpha subunit"/>
    <property type="match status" value="1"/>
</dbReference>
<dbReference type="InterPro" id="IPR029035">
    <property type="entry name" value="DHS-like_NAD/FAD-binding_dom"/>
</dbReference>
<keyword evidence="5" id="KW-0813">Transport</keyword>
<dbReference type="PROSITE" id="PS50826">
    <property type="entry name" value="RUN"/>
    <property type="match status" value="1"/>
</dbReference>
<keyword evidence="8" id="KW-0967">Endosome</keyword>
<dbReference type="Gene3D" id="3.40.50.620">
    <property type="entry name" value="HUPs"/>
    <property type="match status" value="1"/>
</dbReference>
<dbReference type="STRING" id="37546.A0A1B0G725"/>
<dbReference type="GO" id="GO:0033539">
    <property type="term" value="P:fatty acid beta-oxidation using acyl-CoA dehydrogenase"/>
    <property type="evidence" value="ECO:0007669"/>
    <property type="project" value="TreeGrafter"/>
</dbReference>
<dbReference type="GO" id="GO:0006914">
    <property type="term" value="P:autophagy"/>
    <property type="evidence" value="ECO:0007669"/>
    <property type="project" value="UniProtKB-KW"/>
</dbReference>
<evidence type="ECO:0000256" key="12">
    <source>
        <dbReference type="SAM" id="MobiDB-lite"/>
    </source>
</evidence>
<dbReference type="Proteomes" id="UP000092444">
    <property type="component" value="Unassembled WGS sequence"/>
</dbReference>
<dbReference type="SUPFAM" id="SSF52467">
    <property type="entry name" value="DHS-like NAD/FAD-binding domain"/>
    <property type="match status" value="1"/>
</dbReference>
<dbReference type="VEuPathDB" id="VectorBase:GMOY009118"/>
<dbReference type="AlphaFoldDB" id="A0A1B0G725"/>
<dbReference type="GO" id="GO:0005759">
    <property type="term" value="C:mitochondrial matrix"/>
    <property type="evidence" value="ECO:0007669"/>
    <property type="project" value="UniProtKB-SubCell"/>
</dbReference>
<keyword evidence="9" id="KW-0274">FAD</keyword>
<dbReference type="GO" id="GO:0045251">
    <property type="term" value="C:electron transfer flavoprotein complex"/>
    <property type="evidence" value="ECO:0007669"/>
    <property type="project" value="UniProtKB-ARBA"/>
</dbReference>
<evidence type="ECO:0000256" key="7">
    <source>
        <dbReference type="ARBA" id="ARBA00022630"/>
    </source>
</evidence>
<dbReference type="GO" id="GO:0050660">
    <property type="term" value="F:flavin adenine dinucleotide binding"/>
    <property type="evidence" value="ECO:0007669"/>
    <property type="project" value="InterPro"/>
</dbReference>
<name>A0A1B0G725_GLOMM</name>
<dbReference type="InterPro" id="IPR037213">
    <property type="entry name" value="Run_dom_sf"/>
</dbReference>
<dbReference type="InterPro" id="IPR014729">
    <property type="entry name" value="Rossmann-like_a/b/a_fold"/>
</dbReference>
<dbReference type="InterPro" id="IPR001308">
    <property type="entry name" value="ETF_a/FixB"/>
</dbReference>
<keyword evidence="10" id="KW-0249">Electron transport</keyword>
<dbReference type="InterPro" id="IPR014731">
    <property type="entry name" value="ETF_asu_C"/>
</dbReference>
<dbReference type="PANTHER" id="PTHR43153">
    <property type="entry name" value="ELECTRON TRANSFER FLAVOPROTEIN ALPHA"/>
    <property type="match status" value="1"/>
</dbReference>
<accession>A0A1B0G725</accession>
<proteinExistence type="inferred from homology"/>
<dbReference type="InterPro" id="IPR004012">
    <property type="entry name" value="Run_dom"/>
</dbReference>
<dbReference type="PROSITE" id="PS00696">
    <property type="entry name" value="ETF_ALPHA"/>
    <property type="match status" value="1"/>
</dbReference>
<evidence type="ECO:0000256" key="1">
    <source>
        <dbReference type="ARBA" id="ARBA00001974"/>
    </source>
</evidence>
<evidence type="ECO:0000256" key="3">
    <source>
        <dbReference type="ARBA" id="ARBA00004603"/>
    </source>
</evidence>
<organism evidence="14 15">
    <name type="scientific">Glossina morsitans morsitans</name>
    <name type="common">Savannah tsetse fly</name>
    <dbReference type="NCBI Taxonomy" id="37546"/>
    <lineage>
        <taxon>Eukaryota</taxon>
        <taxon>Metazoa</taxon>
        <taxon>Ecdysozoa</taxon>
        <taxon>Arthropoda</taxon>
        <taxon>Hexapoda</taxon>
        <taxon>Insecta</taxon>
        <taxon>Pterygota</taxon>
        <taxon>Neoptera</taxon>
        <taxon>Endopterygota</taxon>
        <taxon>Diptera</taxon>
        <taxon>Brachycera</taxon>
        <taxon>Muscomorpha</taxon>
        <taxon>Hippoboscoidea</taxon>
        <taxon>Glossinidae</taxon>
        <taxon>Glossina</taxon>
    </lineage>
</organism>
<feature type="region of interest" description="Disordered" evidence="12">
    <location>
        <begin position="318"/>
        <end position="345"/>
    </location>
</feature>
<evidence type="ECO:0000256" key="5">
    <source>
        <dbReference type="ARBA" id="ARBA00022448"/>
    </source>
</evidence>
<dbReference type="GO" id="GO:0009055">
    <property type="term" value="F:electron transfer activity"/>
    <property type="evidence" value="ECO:0007669"/>
    <property type="project" value="InterPro"/>
</dbReference>
<reference evidence="14" key="1">
    <citation type="submission" date="2020-05" db="UniProtKB">
        <authorList>
            <consortium name="EnsemblMetazoa"/>
        </authorList>
    </citation>
    <scope>IDENTIFICATION</scope>
    <source>
        <strain evidence="14">Yale</strain>
    </source>
</reference>
<keyword evidence="15" id="KW-1185">Reference proteome</keyword>
<dbReference type="EMBL" id="CCAG010003762">
    <property type="status" value="NOT_ANNOTATED_CDS"/>
    <property type="molecule type" value="Genomic_DNA"/>
</dbReference>
<feature type="compositionally biased region" description="Low complexity" evidence="12">
    <location>
        <begin position="333"/>
        <end position="345"/>
    </location>
</feature>
<dbReference type="InterPro" id="IPR014730">
    <property type="entry name" value="ETF_a/b_N"/>
</dbReference>
<dbReference type="Gene3D" id="1.20.58.900">
    <property type="match status" value="1"/>
</dbReference>
<comment type="subcellular location">
    <subcellularLocation>
        <location evidence="3">Late endosome</location>
    </subcellularLocation>
    <subcellularLocation>
        <location evidence="2">Mitochondrion matrix</location>
    </subcellularLocation>
</comment>
<feature type="domain" description="RUN" evidence="13">
    <location>
        <begin position="44"/>
        <end position="185"/>
    </location>
</feature>
<dbReference type="PANTHER" id="PTHR43153:SF1">
    <property type="entry name" value="ELECTRON TRANSFER FLAVOPROTEIN SUBUNIT ALPHA, MITOCHONDRIAL"/>
    <property type="match status" value="1"/>
</dbReference>
<dbReference type="SMART" id="SM01175">
    <property type="entry name" value="DUF4206"/>
    <property type="match status" value="1"/>
</dbReference>
<evidence type="ECO:0000256" key="8">
    <source>
        <dbReference type="ARBA" id="ARBA00022753"/>
    </source>
</evidence>
<feature type="region of interest" description="Disordered" evidence="12">
    <location>
        <begin position="279"/>
        <end position="302"/>
    </location>
</feature>
<dbReference type="CDD" id="cd01715">
    <property type="entry name" value="ETF_alpha"/>
    <property type="match status" value="1"/>
</dbReference>
<dbReference type="Pfam" id="PF02759">
    <property type="entry name" value="RUN"/>
    <property type="match status" value="1"/>
</dbReference>
<dbReference type="SUPFAM" id="SSF52402">
    <property type="entry name" value="Adenine nucleotide alpha hydrolases-like"/>
    <property type="match status" value="1"/>
</dbReference>
<sequence length="945" mass="104355">MISLHREQWFGKQEIAIKEALLDALKENIKEIEYEVGYNKKNDFSLCESTGALCTTLEAIFLHGLKDSFLWQTISIIAGDEERRPNPCFWSPILIFLHKGVIEQVQSLTQITSEIGQCRAWIRISLNDNLLSSYLGNISKSSSSLSPYYKKYALLKDTVRLSKVINVLTRFEECCLEIKLPYNSSLLNQWPDAALQLSGLWTPPLKNCPIASGLDVAGSITSDSNAIPTPQPVRPYELFSESISNSPFQRSSNFPADNLNNRNNIDLLLQAVDEMNTIDEEETSPQKDLVQSPKTDLPNEKASENSLNSLMHKSWCSDLSNQQDGADRNMQRSTSVTSTASSLPSLPTDRCSYNSLLRKHQRNREVEWTEIWTKFLTQNSVSTIQIHNDDDSDDCDKTETQKDASFELISGDALEKFDIADLQEMVEQLCKLGREPGLDNQGFLCKSCQHPLGIGVCAFSGNYFCTSCMDLEPAVIPARVIYNWDFRKHCISKKAAAFLSEFRNQPFLDLKVLNPDIYNASECMAEMQSLRIRLNFIRAYLCTCSTISFEELQRKFFGKEYLYEHIHQYSIGDLLMIQRGSLYQQLHSAFKAGESHILKCSLCKVKGFICEVCKSSRILYPFHIETTFRLHRCKSTLVIAEHNNEVLNPITLNTMAAAKKIGGDVTVLVAGTKCGPASEAVAKVEGVAKVLVAENAAFKGFTPESLTPLLLAAQNQFKFTHILAGATAFGKNLLPRLAAKLDVSPISEIIDVKGEDTFVRTIYAGNAILTLRSKDPVKVITVRGTNFAAVAATGGSGKIENAPSGDFANSLSEFVSQELTKSDRPELTSAKVIVSGGRGLKSGDNFKLLYDLADKFGAAVGASRAAVDAGYVPNDLQIGQTGKIVAPELYIAVGISGAIQHLAGMKDSKTIVAINKDPEAPIFQVADVGLVSDLFKAVPELTQKL</sequence>
<evidence type="ECO:0000256" key="4">
    <source>
        <dbReference type="ARBA" id="ARBA00005817"/>
    </source>
</evidence>
<dbReference type="FunFam" id="3.40.50.620:FF:000041">
    <property type="entry name" value="Electron transfer flavoprotein alpha subunit"/>
    <property type="match status" value="1"/>
</dbReference>
<dbReference type="EnsemblMetazoa" id="GMOY009118-RA">
    <property type="protein sequence ID" value="GMOY009118-PA"/>
    <property type="gene ID" value="GMOY009118"/>
</dbReference>
<evidence type="ECO:0000313" key="14">
    <source>
        <dbReference type="EnsemblMetazoa" id="GMOY009118-PA"/>
    </source>
</evidence>
<protein>
    <recommendedName>
        <fullName evidence="13">RUN domain-containing protein</fullName>
    </recommendedName>
</protein>
<dbReference type="SMART" id="SM00893">
    <property type="entry name" value="ETF"/>
    <property type="match status" value="1"/>
</dbReference>
<evidence type="ECO:0000256" key="11">
    <source>
        <dbReference type="ARBA" id="ARBA00023006"/>
    </source>
</evidence>
<dbReference type="PhylomeDB" id="A0A1B0G725"/>
<keyword evidence="7" id="KW-0285">Flavoprotein</keyword>
<comment type="cofactor">
    <cofactor evidence="1">
        <name>FAD</name>
        <dbReference type="ChEBI" id="CHEBI:57692"/>
    </cofactor>
</comment>
<keyword evidence="11" id="KW-0072">Autophagy</keyword>
<dbReference type="InterPro" id="IPR018206">
    <property type="entry name" value="ETF_asu_C_CS"/>
</dbReference>
<dbReference type="GO" id="GO:0005770">
    <property type="term" value="C:late endosome"/>
    <property type="evidence" value="ECO:0007669"/>
    <property type="project" value="UniProtKB-SubCell"/>
</dbReference>
<evidence type="ECO:0000313" key="15">
    <source>
        <dbReference type="Proteomes" id="UP000092444"/>
    </source>
</evidence>
<dbReference type="SMART" id="SM00593">
    <property type="entry name" value="RUN"/>
    <property type="match status" value="1"/>
</dbReference>
<dbReference type="SUPFAM" id="SSF140741">
    <property type="entry name" value="RUN domain-like"/>
    <property type="match status" value="1"/>
</dbReference>
<dbReference type="Gene3D" id="3.40.50.1220">
    <property type="entry name" value="TPP-binding domain"/>
    <property type="match status" value="1"/>
</dbReference>
<evidence type="ECO:0000259" key="13">
    <source>
        <dbReference type="PROSITE" id="PS50826"/>
    </source>
</evidence>
<keyword evidence="6" id="KW-0597">Phosphoprotein</keyword>
<evidence type="ECO:0000256" key="10">
    <source>
        <dbReference type="ARBA" id="ARBA00022982"/>
    </source>
</evidence>
<dbReference type="InterPro" id="IPR025258">
    <property type="entry name" value="RH_dom"/>
</dbReference>
<comment type="similarity">
    <text evidence="4">Belongs to the ETF alpha-subunit/FixB family.</text>
</comment>
<evidence type="ECO:0000256" key="6">
    <source>
        <dbReference type="ARBA" id="ARBA00022553"/>
    </source>
</evidence>